<comment type="caution">
    <text evidence="1">The sequence shown here is derived from an EMBL/GenBank/DDBJ whole genome shotgun (WGS) entry which is preliminary data.</text>
</comment>
<dbReference type="OrthoDB" id="189114at2759"/>
<keyword evidence="2" id="KW-1185">Reference proteome</keyword>
<dbReference type="Proteomes" id="UP001165082">
    <property type="component" value="Unassembled WGS sequence"/>
</dbReference>
<dbReference type="InterPro" id="IPR001202">
    <property type="entry name" value="WW_dom"/>
</dbReference>
<reference evidence="1" key="1">
    <citation type="submission" date="2022-07" db="EMBL/GenBank/DDBJ databases">
        <title>Genome analysis of Parmales, a sister group of diatoms, reveals the evolutionary specialization of diatoms from phago-mixotrophs to photoautotrophs.</title>
        <authorList>
            <person name="Ban H."/>
            <person name="Sato S."/>
            <person name="Yoshikawa S."/>
            <person name="Kazumasa Y."/>
            <person name="Nakamura Y."/>
            <person name="Ichinomiya M."/>
            <person name="Saitoh K."/>
            <person name="Sato N."/>
            <person name="Blanc-Mathieu R."/>
            <person name="Endo H."/>
            <person name="Kuwata A."/>
            <person name="Ogata H."/>
        </authorList>
    </citation>
    <scope>NUCLEOTIDE SEQUENCE</scope>
</reference>
<evidence type="ECO:0000313" key="1">
    <source>
        <dbReference type="EMBL" id="GMH64118.1"/>
    </source>
</evidence>
<proteinExistence type="predicted"/>
<evidence type="ECO:0000313" key="2">
    <source>
        <dbReference type="Proteomes" id="UP001165082"/>
    </source>
</evidence>
<dbReference type="EMBL" id="BRXZ01002527">
    <property type="protein sequence ID" value="GMH64118.1"/>
    <property type="molecule type" value="Genomic_DNA"/>
</dbReference>
<protein>
    <submittedName>
        <fullName evidence="1">Uncharacterized protein</fullName>
    </submittedName>
</protein>
<dbReference type="SUPFAM" id="SSF48371">
    <property type="entry name" value="ARM repeat"/>
    <property type="match status" value="1"/>
</dbReference>
<gene>
    <name evidence="1" type="ORF">TrRE_jg7054</name>
</gene>
<accession>A0A9W7A7K9</accession>
<name>A0A9W7A7K9_9STRA</name>
<dbReference type="Gene3D" id="1.25.10.10">
    <property type="entry name" value="Leucine-rich Repeat Variant"/>
    <property type="match status" value="1"/>
</dbReference>
<dbReference type="PROSITE" id="PS50096">
    <property type="entry name" value="IQ"/>
    <property type="match status" value="1"/>
</dbReference>
<dbReference type="AlphaFoldDB" id="A0A9W7A7K9"/>
<sequence length="563" mass="63708">MDISGIGAPPPVIRGPLHFPHLQNCYDEANGQYYLLHPRTGEVIYVDNEHSDASGANRKYSSWTRVTDLFNTREEIRADAKMMRGLEEMWRFVNNEEESRATRVPADEEEAALRIQCFLRRMLALNAIRRRIHVLYTKHYDSSLFLYYFIDTRTGASQWHRPIGMGRSAEGDLPEMDFDGGELAIYAEEKGGEIEEREEKEEKAIEALSTGRSRFSDLESDLGFSVTATKKPYKYLAGPYCKRTKYKPGRNVTKALGNRKLKEAGNVVDELGRTGFAHPSEIDLSAPLYGPDIPSLDGLVIRNVPVEPYMVLRGCHEHGPGMVMDKMEEYDKNRHVVLFGLLSLAKMMIVETEDGVASPDAVRCVKKCLELSKEWEENMAILSAILGALASLSDNYANRIMINEHKWMPCVVKLMKMVETVTNEVYIRFSDGVRKIEVTNVSRHSMEMAINGCKFLSNMSCDEANREYVADSGFPLVTYVMKFCSEDPTVAHYGVLALYNFVYRNEPAHYQANEEGVLELLDEVLDLHGGDDNLRKACKRCIAAMEPEGWRGNLAVKFDDSGL</sequence>
<dbReference type="InterPro" id="IPR011989">
    <property type="entry name" value="ARM-like"/>
</dbReference>
<dbReference type="CDD" id="cd00201">
    <property type="entry name" value="WW"/>
    <property type="match status" value="1"/>
</dbReference>
<organism evidence="1 2">
    <name type="scientific">Triparma retinervis</name>
    <dbReference type="NCBI Taxonomy" id="2557542"/>
    <lineage>
        <taxon>Eukaryota</taxon>
        <taxon>Sar</taxon>
        <taxon>Stramenopiles</taxon>
        <taxon>Ochrophyta</taxon>
        <taxon>Bolidophyceae</taxon>
        <taxon>Parmales</taxon>
        <taxon>Triparmaceae</taxon>
        <taxon>Triparma</taxon>
    </lineage>
</organism>
<dbReference type="InterPro" id="IPR016024">
    <property type="entry name" value="ARM-type_fold"/>
</dbReference>